<evidence type="ECO:0000256" key="11">
    <source>
        <dbReference type="PROSITE-ProRule" id="PRU00169"/>
    </source>
</evidence>
<dbReference type="InterPro" id="IPR003661">
    <property type="entry name" value="HisK_dim/P_dom"/>
</dbReference>
<evidence type="ECO:0000313" key="15">
    <source>
        <dbReference type="EMBL" id="PYF70792.1"/>
    </source>
</evidence>
<comment type="subunit">
    <text evidence="9">At low DSF concentrations, interacts with RpfF.</text>
</comment>
<evidence type="ECO:0000256" key="10">
    <source>
        <dbReference type="ARBA" id="ARBA00068150"/>
    </source>
</evidence>
<feature type="domain" description="Histidine kinase" evidence="13">
    <location>
        <begin position="171"/>
        <end position="384"/>
    </location>
</feature>
<dbReference type="InterPro" id="IPR011006">
    <property type="entry name" value="CheY-like_superfamily"/>
</dbReference>
<dbReference type="AlphaFoldDB" id="A0A318U9X7"/>
<dbReference type="PRINTS" id="PR00344">
    <property type="entry name" value="BCTRLSENSOR"/>
</dbReference>
<evidence type="ECO:0000256" key="1">
    <source>
        <dbReference type="ARBA" id="ARBA00000085"/>
    </source>
</evidence>
<feature type="domain" description="Response regulatory" evidence="14">
    <location>
        <begin position="11"/>
        <end position="128"/>
    </location>
</feature>
<dbReference type="CDD" id="cd00082">
    <property type="entry name" value="HisKA"/>
    <property type="match status" value="1"/>
</dbReference>
<accession>A0A318U9X7</accession>
<keyword evidence="12" id="KW-0175">Coiled coil</keyword>
<evidence type="ECO:0000313" key="16">
    <source>
        <dbReference type="Proteomes" id="UP000248198"/>
    </source>
</evidence>
<dbReference type="InterPro" id="IPR005467">
    <property type="entry name" value="His_kinase_dom"/>
</dbReference>
<dbReference type="Pfam" id="PF00512">
    <property type="entry name" value="HisKA"/>
    <property type="match status" value="1"/>
</dbReference>
<dbReference type="PANTHER" id="PTHR45339:SF1">
    <property type="entry name" value="HYBRID SIGNAL TRANSDUCTION HISTIDINE KINASE J"/>
    <property type="match status" value="1"/>
</dbReference>
<evidence type="ECO:0000256" key="5">
    <source>
        <dbReference type="ARBA" id="ARBA00022741"/>
    </source>
</evidence>
<dbReference type="SMART" id="SM00387">
    <property type="entry name" value="HATPase_c"/>
    <property type="match status" value="1"/>
</dbReference>
<feature type="domain" description="Response regulatory" evidence="14">
    <location>
        <begin position="414"/>
        <end position="532"/>
    </location>
</feature>
<dbReference type="PANTHER" id="PTHR45339">
    <property type="entry name" value="HYBRID SIGNAL TRANSDUCTION HISTIDINE KINASE J"/>
    <property type="match status" value="1"/>
</dbReference>
<sequence>MTKNDPMEKINILIVDDRPENIIALEALLDREDVNIISTTLPNEALRLSWEMDISIALVDVQMPEMDGFELVEILKSNPRTKDILIIFVTAISTETKYAVKGLNTGAVDYLYKPLNPFVTSAKVDSFIQFVRNQRDIKKKNEELQAYQKKLIQAKEEAEQGKRIKENFLANMSHEIRTPINGIIGIANLLNSTSLTEEQKEMVNLLEISSNSLLGVINDILDLSKIEAGKFKINRAETDLLKNCNAVVNLLKIHAKEKSLELLTDYDQNIPTLVMADSLRLNQILMNLIGNAIKFTQHGQVALKVEVIDKKGNNVQVKFSVSDTGIGIAKENIEKIFETFEQADEQTTIKFGGTGLGLSIVKNLAKLKGGILEVFSEENKGSTFCFTNWYEVLSNDAQEKPAGQTKLLPFENVSILVAEDNPINAFLIKKILKDWNISFDLVENGREALEQLKEKDYDLVLMDTFMPVMNGLDAIKLIRDGYVSGKEQIPVITFSAAVLEDDKRTAINAGANDVISKPFELDVLHRKITLYAAKN</sequence>
<dbReference type="Gene3D" id="3.30.565.10">
    <property type="entry name" value="Histidine kinase-like ATPase, C-terminal domain"/>
    <property type="match status" value="1"/>
</dbReference>
<comment type="caution">
    <text evidence="15">The sequence shown here is derived from an EMBL/GenBank/DDBJ whole genome shotgun (WGS) entry which is preliminary data.</text>
</comment>
<dbReference type="Gene3D" id="1.10.287.130">
    <property type="match status" value="1"/>
</dbReference>
<keyword evidence="4" id="KW-0808">Transferase</keyword>
<name>A0A318U9X7_9SPHI</name>
<evidence type="ECO:0000256" key="2">
    <source>
        <dbReference type="ARBA" id="ARBA00012438"/>
    </source>
</evidence>
<keyword evidence="3 11" id="KW-0597">Phosphoprotein</keyword>
<dbReference type="CDD" id="cd16922">
    <property type="entry name" value="HATPase_EvgS-ArcB-TorS-like"/>
    <property type="match status" value="1"/>
</dbReference>
<evidence type="ECO:0000256" key="7">
    <source>
        <dbReference type="ARBA" id="ARBA00022840"/>
    </source>
</evidence>
<feature type="coiled-coil region" evidence="12">
    <location>
        <begin position="130"/>
        <end position="164"/>
    </location>
</feature>
<dbReference type="PROSITE" id="PS50110">
    <property type="entry name" value="RESPONSE_REGULATORY"/>
    <property type="match status" value="2"/>
</dbReference>
<evidence type="ECO:0000259" key="14">
    <source>
        <dbReference type="PROSITE" id="PS50110"/>
    </source>
</evidence>
<protein>
    <recommendedName>
        <fullName evidence="10">Sensory/regulatory protein RpfC</fullName>
        <ecNumber evidence="2">2.7.13.3</ecNumber>
    </recommendedName>
</protein>
<feature type="modified residue" description="4-aspartylphosphate" evidence="11">
    <location>
        <position position="463"/>
    </location>
</feature>
<evidence type="ECO:0000256" key="8">
    <source>
        <dbReference type="ARBA" id="ARBA00023012"/>
    </source>
</evidence>
<keyword evidence="8" id="KW-0902">Two-component regulatory system</keyword>
<dbReference type="CDD" id="cd17546">
    <property type="entry name" value="REC_hyHK_CKI1_RcsC-like"/>
    <property type="match status" value="1"/>
</dbReference>
<dbReference type="FunFam" id="3.30.565.10:FF:000010">
    <property type="entry name" value="Sensor histidine kinase RcsC"/>
    <property type="match status" value="1"/>
</dbReference>
<evidence type="ECO:0000256" key="9">
    <source>
        <dbReference type="ARBA" id="ARBA00064003"/>
    </source>
</evidence>
<dbReference type="EC" id="2.7.13.3" evidence="2"/>
<dbReference type="SUPFAM" id="SSF55874">
    <property type="entry name" value="ATPase domain of HSP90 chaperone/DNA topoisomerase II/histidine kinase"/>
    <property type="match status" value="1"/>
</dbReference>
<keyword evidence="6 15" id="KW-0418">Kinase</keyword>
<dbReference type="InterPro" id="IPR004358">
    <property type="entry name" value="Sig_transdc_His_kin-like_C"/>
</dbReference>
<organism evidence="15 16">
    <name type="scientific">Pedobacter nutrimenti</name>
    <dbReference type="NCBI Taxonomy" id="1241337"/>
    <lineage>
        <taxon>Bacteria</taxon>
        <taxon>Pseudomonadati</taxon>
        <taxon>Bacteroidota</taxon>
        <taxon>Sphingobacteriia</taxon>
        <taxon>Sphingobacteriales</taxon>
        <taxon>Sphingobacteriaceae</taxon>
        <taxon>Pedobacter</taxon>
    </lineage>
</organism>
<dbReference type="SMART" id="SM00448">
    <property type="entry name" value="REC"/>
    <property type="match status" value="2"/>
</dbReference>
<dbReference type="EMBL" id="QKLU01000008">
    <property type="protein sequence ID" value="PYF70792.1"/>
    <property type="molecule type" value="Genomic_DNA"/>
</dbReference>
<dbReference type="FunFam" id="1.10.287.130:FF:000002">
    <property type="entry name" value="Two-component osmosensing histidine kinase"/>
    <property type="match status" value="1"/>
</dbReference>
<dbReference type="SUPFAM" id="SSF47384">
    <property type="entry name" value="Homodimeric domain of signal transducing histidine kinase"/>
    <property type="match status" value="1"/>
</dbReference>
<keyword evidence="16" id="KW-1185">Reference proteome</keyword>
<dbReference type="Pfam" id="PF02518">
    <property type="entry name" value="HATPase_c"/>
    <property type="match status" value="1"/>
</dbReference>
<feature type="modified residue" description="4-aspartylphosphate" evidence="11">
    <location>
        <position position="60"/>
    </location>
</feature>
<dbReference type="SUPFAM" id="SSF52172">
    <property type="entry name" value="CheY-like"/>
    <property type="match status" value="2"/>
</dbReference>
<dbReference type="InterPro" id="IPR036890">
    <property type="entry name" value="HATPase_C_sf"/>
</dbReference>
<comment type="catalytic activity">
    <reaction evidence="1">
        <text>ATP + protein L-histidine = ADP + protein N-phospho-L-histidine.</text>
        <dbReference type="EC" id="2.7.13.3"/>
    </reaction>
</comment>
<proteinExistence type="predicted"/>
<evidence type="ECO:0000259" key="13">
    <source>
        <dbReference type="PROSITE" id="PS50109"/>
    </source>
</evidence>
<dbReference type="Proteomes" id="UP000248198">
    <property type="component" value="Unassembled WGS sequence"/>
</dbReference>
<reference evidence="15 16" key="1">
    <citation type="submission" date="2018-06" db="EMBL/GenBank/DDBJ databases">
        <title>Genomic Encyclopedia of Archaeal and Bacterial Type Strains, Phase II (KMG-II): from individual species to whole genera.</title>
        <authorList>
            <person name="Goeker M."/>
        </authorList>
    </citation>
    <scope>NUCLEOTIDE SEQUENCE [LARGE SCALE GENOMIC DNA]</scope>
    <source>
        <strain evidence="15 16">DSM 27372</strain>
    </source>
</reference>
<keyword evidence="7" id="KW-0067">ATP-binding</keyword>
<evidence type="ECO:0000256" key="12">
    <source>
        <dbReference type="SAM" id="Coils"/>
    </source>
</evidence>
<keyword evidence="5" id="KW-0547">Nucleotide-binding</keyword>
<dbReference type="Gene3D" id="3.40.50.2300">
    <property type="match status" value="2"/>
</dbReference>
<dbReference type="Pfam" id="PF00072">
    <property type="entry name" value="Response_reg"/>
    <property type="match status" value="2"/>
</dbReference>
<dbReference type="PROSITE" id="PS50109">
    <property type="entry name" value="HIS_KIN"/>
    <property type="match status" value="1"/>
</dbReference>
<dbReference type="InterPro" id="IPR036097">
    <property type="entry name" value="HisK_dim/P_sf"/>
</dbReference>
<evidence type="ECO:0000256" key="6">
    <source>
        <dbReference type="ARBA" id="ARBA00022777"/>
    </source>
</evidence>
<dbReference type="GO" id="GO:0000155">
    <property type="term" value="F:phosphorelay sensor kinase activity"/>
    <property type="evidence" value="ECO:0007669"/>
    <property type="project" value="InterPro"/>
</dbReference>
<gene>
    <name evidence="15" type="ORF">B0O44_108221</name>
</gene>
<dbReference type="SMART" id="SM00388">
    <property type="entry name" value="HisKA"/>
    <property type="match status" value="1"/>
</dbReference>
<evidence type="ECO:0000256" key="3">
    <source>
        <dbReference type="ARBA" id="ARBA00022553"/>
    </source>
</evidence>
<evidence type="ECO:0000256" key="4">
    <source>
        <dbReference type="ARBA" id="ARBA00022679"/>
    </source>
</evidence>
<dbReference type="GO" id="GO:0005524">
    <property type="term" value="F:ATP binding"/>
    <property type="evidence" value="ECO:0007669"/>
    <property type="project" value="UniProtKB-KW"/>
</dbReference>
<dbReference type="InterPro" id="IPR001789">
    <property type="entry name" value="Sig_transdc_resp-reg_receiver"/>
</dbReference>
<dbReference type="InterPro" id="IPR003594">
    <property type="entry name" value="HATPase_dom"/>
</dbReference>